<comment type="function">
    <text evidence="6">Catalyzes the condensation of carbamoyl phosphate and aspartate to form carbamoyl aspartate and inorganic phosphate, the committed step in the de novo pyrimidine nucleotide biosynthesis pathway.</text>
</comment>
<keyword evidence="5" id="KW-0665">Pyrimidine biosynthesis</keyword>
<evidence type="ECO:0000259" key="9">
    <source>
        <dbReference type="Pfam" id="PF02729"/>
    </source>
</evidence>
<dbReference type="SUPFAM" id="SSF53671">
    <property type="entry name" value="Aspartate/ornithine carbamoyltransferase"/>
    <property type="match status" value="1"/>
</dbReference>
<dbReference type="GO" id="GO:0016597">
    <property type="term" value="F:amino acid binding"/>
    <property type="evidence" value="ECO:0007669"/>
    <property type="project" value="InterPro"/>
</dbReference>
<name>A0A485M2R2_9ZZZZ</name>
<dbReference type="Gene3D" id="3.40.50.1370">
    <property type="entry name" value="Aspartate/ornithine carbamoyltransferase"/>
    <property type="match status" value="2"/>
</dbReference>
<comment type="pathway">
    <text evidence="1">Pyrimidine metabolism; UMP biosynthesis via de novo pathway; (S)-dihydroorotate from bicarbonate: step 2/3.</text>
</comment>
<dbReference type="EC" id="2.1.3.2" evidence="3"/>
<evidence type="ECO:0000256" key="1">
    <source>
        <dbReference type="ARBA" id="ARBA00004852"/>
    </source>
</evidence>
<feature type="domain" description="Aspartate/ornithine carbamoyltransferase Asp/Orn-binding" evidence="8">
    <location>
        <begin position="155"/>
        <end position="301"/>
    </location>
</feature>
<dbReference type="GO" id="GO:0004070">
    <property type="term" value="F:aspartate carbamoyltransferase activity"/>
    <property type="evidence" value="ECO:0007669"/>
    <property type="project" value="UniProtKB-EC"/>
</dbReference>
<dbReference type="GO" id="GO:0006207">
    <property type="term" value="P:'de novo' pyrimidine nucleobase biosynthetic process"/>
    <property type="evidence" value="ECO:0007669"/>
    <property type="project" value="InterPro"/>
</dbReference>
<dbReference type="GO" id="GO:0005829">
    <property type="term" value="C:cytosol"/>
    <property type="evidence" value="ECO:0007669"/>
    <property type="project" value="TreeGrafter"/>
</dbReference>
<keyword evidence="4 10" id="KW-0808">Transferase</keyword>
<dbReference type="UniPathway" id="UPA00070">
    <property type="reaction ID" value="UER00116"/>
</dbReference>
<dbReference type="NCBIfam" id="NF002032">
    <property type="entry name" value="PRK00856.1"/>
    <property type="match status" value="1"/>
</dbReference>
<dbReference type="InterPro" id="IPR006130">
    <property type="entry name" value="Asp/Orn_carbamoylTrfase"/>
</dbReference>
<dbReference type="PRINTS" id="PR00101">
    <property type="entry name" value="ATCASE"/>
</dbReference>
<dbReference type="Pfam" id="PF00185">
    <property type="entry name" value="OTCace"/>
    <property type="match status" value="1"/>
</dbReference>
<evidence type="ECO:0000256" key="7">
    <source>
        <dbReference type="ARBA" id="ARBA00048859"/>
    </source>
</evidence>
<dbReference type="PANTHER" id="PTHR45753:SF6">
    <property type="entry name" value="ASPARTATE CARBAMOYLTRANSFERASE"/>
    <property type="match status" value="1"/>
</dbReference>
<dbReference type="InterPro" id="IPR006131">
    <property type="entry name" value="Asp_carbamoyltransf_Asp/Orn-bd"/>
</dbReference>
<evidence type="ECO:0000256" key="5">
    <source>
        <dbReference type="ARBA" id="ARBA00022975"/>
    </source>
</evidence>
<dbReference type="InterPro" id="IPR006132">
    <property type="entry name" value="Asp/Orn_carbamoyltranf_P-bd"/>
</dbReference>
<evidence type="ECO:0000259" key="8">
    <source>
        <dbReference type="Pfam" id="PF00185"/>
    </source>
</evidence>
<dbReference type="InterPro" id="IPR002082">
    <property type="entry name" value="Asp_carbamoyltransf"/>
</dbReference>
<dbReference type="GO" id="GO:0006520">
    <property type="term" value="P:amino acid metabolic process"/>
    <property type="evidence" value="ECO:0007669"/>
    <property type="project" value="InterPro"/>
</dbReference>
<feature type="domain" description="Aspartate/ornithine carbamoyltransferase carbamoyl-P binding" evidence="9">
    <location>
        <begin position="6"/>
        <end position="149"/>
    </location>
</feature>
<proteinExistence type="inferred from homology"/>
<evidence type="ECO:0000313" key="10">
    <source>
        <dbReference type="EMBL" id="VFU14986.1"/>
    </source>
</evidence>
<accession>A0A485M2R2</accession>
<dbReference type="PROSITE" id="PS00097">
    <property type="entry name" value="CARBAMOYLTRANSFERASE"/>
    <property type="match status" value="1"/>
</dbReference>
<organism evidence="10">
    <name type="scientific">anaerobic digester metagenome</name>
    <dbReference type="NCBI Taxonomy" id="1263854"/>
    <lineage>
        <taxon>unclassified sequences</taxon>
        <taxon>metagenomes</taxon>
        <taxon>ecological metagenomes</taxon>
    </lineage>
</organism>
<evidence type="ECO:0000256" key="2">
    <source>
        <dbReference type="ARBA" id="ARBA00008896"/>
    </source>
</evidence>
<dbReference type="HAMAP" id="MF_00001">
    <property type="entry name" value="Asp_carb_tr"/>
    <property type="match status" value="1"/>
</dbReference>
<dbReference type="InterPro" id="IPR036901">
    <property type="entry name" value="Asp/Orn_carbamoylTrfase_sf"/>
</dbReference>
<comment type="catalytic activity">
    <reaction evidence="7">
        <text>carbamoyl phosphate + L-aspartate = N-carbamoyl-L-aspartate + phosphate + H(+)</text>
        <dbReference type="Rhea" id="RHEA:20013"/>
        <dbReference type="ChEBI" id="CHEBI:15378"/>
        <dbReference type="ChEBI" id="CHEBI:29991"/>
        <dbReference type="ChEBI" id="CHEBI:32814"/>
        <dbReference type="ChEBI" id="CHEBI:43474"/>
        <dbReference type="ChEBI" id="CHEBI:58228"/>
        <dbReference type="EC" id="2.1.3.2"/>
    </reaction>
</comment>
<sequence>MNWSRKDVIAIHDLTADEIGLVLDMASSFKEISKRDIKKVPTLRGKTVVLLFYEPSTRTRLSFEIAAKRLSADTVALSASGSSFSKGETIMDAVYNVTAMAPDCIVIRYPYAGIPAKMAELLPCSVINGGDGFHEHPTQALLDMYTLREHFGRLEGLTVAIVGDIMHSRVARSNVYGLKKMGANVVLVAPKTLLPPGVETWGAHISTEFDPVIPEADAIMMLRVQKERLNERFFSGEREYSVFYGLNKRRVDMMKDGAVIMHPGPMNRGVEITHDAADCARSIILDQVENGVAIRMTLLYLSMGGTANVD</sequence>
<protein>
    <recommendedName>
        <fullName evidence="3">aspartate carbamoyltransferase</fullName>
        <ecNumber evidence="3">2.1.3.2</ecNumber>
    </recommendedName>
</protein>
<gene>
    <name evidence="10" type="primary">pyrB</name>
    <name evidence="10" type="ORF">SCFA_370028</name>
</gene>
<comment type="similarity">
    <text evidence="2">Belongs to the aspartate/ornithine carbamoyltransferase superfamily. ATCase family.</text>
</comment>
<dbReference type="FunFam" id="3.40.50.1370:FF:000007">
    <property type="entry name" value="Aspartate carbamoyltransferase"/>
    <property type="match status" value="1"/>
</dbReference>
<dbReference type="NCBIfam" id="TIGR00670">
    <property type="entry name" value="asp_carb_tr"/>
    <property type="match status" value="1"/>
</dbReference>
<dbReference type="Pfam" id="PF02729">
    <property type="entry name" value="OTCace_N"/>
    <property type="match status" value="1"/>
</dbReference>
<evidence type="ECO:0000256" key="6">
    <source>
        <dbReference type="ARBA" id="ARBA00043884"/>
    </source>
</evidence>
<dbReference type="PANTHER" id="PTHR45753">
    <property type="entry name" value="ORNITHINE CARBAMOYLTRANSFERASE, MITOCHONDRIAL"/>
    <property type="match status" value="1"/>
</dbReference>
<dbReference type="AlphaFoldDB" id="A0A485M2R2"/>
<dbReference type="PRINTS" id="PR00100">
    <property type="entry name" value="AOTCASE"/>
</dbReference>
<reference evidence="10" key="1">
    <citation type="submission" date="2019-03" db="EMBL/GenBank/DDBJ databases">
        <authorList>
            <person name="Hao L."/>
        </authorList>
    </citation>
    <scope>NUCLEOTIDE SEQUENCE</scope>
</reference>
<dbReference type="EMBL" id="CAADRM010000100">
    <property type="protein sequence ID" value="VFU14986.1"/>
    <property type="molecule type" value="Genomic_DNA"/>
</dbReference>
<dbReference type="GO" id="GO:0044205">
    <property type="term" value="P:'de novo' UMP biosynthetic process"/>
    <property type="evidence" value="ECO:0007669"/>
    <property type="project" value="UniProtKB-UniPathway"/>
</dbReference>
<evidence type="ECO:0000256" key="4">
    <source>
        <dbReference type="ARBA" id="ARBA00022679"/>
    </source>
</evidence>
<evidence type="ECO:0000256" key="3">
    <source>
        <dbReference type="ARBA" id="ARBA00013008"/>
    </source>
</evidence>